<dbReference type="AlphaFoldDB" id="A0A9W6XUH1"/>
<accession>A0A9W6XUH1</accession>
<name>A0A9W6XUH1_9STRA</name>
<proteinExistence type="predicted"/>
<keyword evidence="3" id="KW-1185">Reference proteome</keyword>
<organism evidence="2 3">
    <name type="scientific">Phytophthora fragariaefolia</name>
    <dbReference type="NCBI Taxonomy" id="1490495"/>
    <lineage>
        <taxon>Eukaryota</taxon>
        <taxon>Sar</taxon>
        <taxon>Stramenopiles</taxon>
        <taxon>Oomycota</taxon>
        <taxon>Peronosporomycetes</taxon>
        <taxon>Peronosporales</taxon>
        <taxon>Peronosporaceae</taxon>
        <taxon>Phytophthora</taxon>
    </lineage>
</organism>
<sequence length="103" mass="11525">MRGEESSRVAGWWSVDVGSDVTGRGNTSWSMDFNSRAELVTNGKKIWVGRVEHKRLHPDERVVEDPQLEEVEKVLGARTAEAGEGQTDELDDECGTVTRHQTE</sequence>
<protein>
    <submittedName>
        <fullName evidence="2">Unnamed protein product</fullName>
    </submittedName>
</protein>
<evidence type="ECO:0000256" key="1">
    <source>
        <dbReference type="SAM" id="MobiDB-lite"/>
    </source>
</evidence>
<evidence type="ECO:0000313" key="3">
    <source>
        <dbReference type="Proteomes" id="UP001165121"/>
    </source>
</evidence>
<evidence type="ECO:0000313" key="2">
    <source>
        <dbReference type="EMBL" id="GMF45541.1"/>
    </source>
</evidence>
<reference evidence="2" key="1">
    <citation type="submission" date="2023-04" db="EMBL/GenBank/DDBJ databases">
        <title>Phytophthora fragariaefolia NBRC 109709.</title>
        <authorList>
            <person name="Ichikawa N."/>
            <person name="Sato H."/>
            <person name="Tonouchi N."/>
        </authorList>
    </citation>
    <scope>NUCLEOTIDE SEQUENCE</scope>
    <source>
        <strain evidence="2">NBRC 109709</strain>
    </source>
</reference>
<dbReference type="Proteomes" id="UP001165121">
    <property type="component" value="Unassembled WGS sequence"/>
</dbReference>
<dbReference type="EMBL" id="BSXT01001832">
    <property type="protein sequence ID" value="GMF45541.1"/>
    <property type="molecule type" value="Genomic_DNA"/>
</dbReference>
<gene>
    <name evidence="2" type="ORF">Pfra01_001635600</name>
</gene>
<comment type="caution">
    <text evidence="2">The sequence shown here is derived from an EMBL/GenBank/DDBJ whole genome shotgun (WGS) entry which is preliminary data.</text>
</comment>
<feature type="region of interest" description="Disordered" evidence="1">
    <location>
        <begin position="78"/>
        <end position="103"/>
    </location>
</feature>